<reference evidence="1" key="1">
    <citation type="submission" date="2023-07" db="EMBL/GenBank/DDBJ databases">
        <title>Functional and genomic diversity of the sorghum phyllosphere microbiome.</title>
        <authorList>
            <person name="Shade A."/>
        </authorList>
    </citation>
    <scope>NUCLEOTIDE SEQUENCE</scope>
    <source>
        <strain evidence="1">SORGH_AS_1067</strain>
    </source>
</reference>
<protein>
    <submittedName>
        <fullName evidence="1">Uncharacterized protein</fullName>
    </submittedName>
</protein>
<organism evidence="1 2">
    <name type="scientific">Nocardioides zeae</name>
    <dbReference type="NCBI Taxonomy" id="1457234"/>
    <lineage>
        <taxon>Bacteria</taxon>
        <taxon>Bacillati</taxon>
        <taxon>Actinomycetota</taxon>
        <taxon>Actinomycetes</taxon>
        <taxon>Propionibacteriales</taxon>
        <taxon>Nocardioidaceae</taxon>
        <taxon>Nocardioides</taxon>
    </lineage>
</organism>
<dbReference type="Proteomes" id="UP001239215">
    <property type="component" value="Unassembled WGS sequence"/>
</dbReference>
<dbReference type="EMBL" id="JAUTAN010000001">
    <property type="protein sequence ID" value="MDQ1104933.1"/>
    <property type="molecule type" value="Genomic_DNA"/>
</dbReference>
<name>A0AAJ1X0U9_9ACTN</name>
<evidence type="ECO:0000313" key="2">
    <source>
        <dbReference type="Proteomes" id="UP001239215"/>
    </source>
</evidence>
<sequence>MRWTTARPSVSWSSVASFWAATSGNVVFGRSATIGLIRSVSWPTAEATTNESAVPEP</sequence>
<proteinExistence type="predicted"/>
<comment type="caution">
    <text evidence="1">The sequence shown here is derived from an EMBL/GenBank/DDBJ whole genome shotgun (WGS) entry which is preliminary data.</text>
</comment>
<dbReference type="AlphaFoldDB" id="A0AAJ1X0U9"/>
<accession>A0AAJ1X0U9</accession>
<evidence type="ECO:0000313" key="1">
    <source>
        <dbReference type="EMBL" id="MDQ1104933.1"/>
    </source>
</evidence>
<gene>
    <name evidence="1" type="ORF">QE405_002217</name>
</gene>